<feature type="compositionally biased region" description="Low complexity" evidence="1">
    <location>
        <begin position="1"/>
        <end position="28"/>
    </location>
</feature>
<keyword evidence="3" id="KW-1185">Reference proteome</keyword>
<reference evidence="2 3" key="1">
    <citation type="journal article" date="2016" name="BMC Genomics">
        <title>Comparative genomic and transcriptomic analyses of the Fuzhuan brick tea-fermentation fungus Aspergillus cristatus.</title>
        <authorList>
            <person name="Ge Y."/>
            <person name="Wang Y."/>
            <person name="Liu Y."/>
            <person name="Tan Y."/>
            <person name="Ren X."/>
            <person name="Zhang X."/>
            <person name="Hyde K.D."/>
            <person name="Liu Y."/>
            <person name="Liu Z."/>
        </authorList>
    </citation>
    <scope>NUCLEOTIDE SEQUENCE [LARGE SCALE GENOMIC DNA]</scope>
    <source>
        <strain evidence="2 3">GZAAS20.1005</strain>
    </source>
</reference>
<sequence>MQSTSSSIYSSGSSTHSSSNISSTTTSTHHQRPQGRTEQTFPIAYPPPQKAPTCLRRFIPNLLLQIQQLSTTSNKRRHIPILEVWQPSMFNTRVAKKVPKLGAGDVYVTQCEGFLHLRANSEGGGNGKGEGEVERRVVGVVGRNAQDEGRRMVYFEDGVGWEGSGSGDGVYRVSFRDKVLEWEKDGRQGEKFMLRIADSRRVRVAKMSRTSIEVNSWSQGVREYLRDGLISESGSGTNEELDARLCTLILTSGVWVAGQEGWINTS</sequence>
<accession>A0A1E3BQ45</accession>
<comment type="caution">
    <text evidence="2">The sequence shown here is derived from an EMBL/GenBank/DDBJ whole genome shotgun (WGS) entry which is preliminary data.</text>
</comment>
<proteinExistence type="predicted"/>
<name>A0A1E3BQ45_ASPCR</name>
<feature type="region of interest" description="Disordered" evidence="1">
    <location>
        <begin position="1"/>
        <end position="46"/>
    </location>
</feature>
<gene>
    <name evidence="2" type="ORF">SI65_00664</name>
</gene>
<organism evidence="2 3">
    <name type="scientific">Aspergillus cristatus</name>
    <name type="common">Chinese Fuzhuan brick tea-fermentation fungus</name>
    <name type="synonym">Eurotium cristatum</name>
    <dbReference type="NCBI Taxonomy" id="573508"/>
    <lineage>
        <taxon>Eukaryota</taxon>
        <taxon>Fungi</taxon>
        <taxon>Dikarya</taxon>
        <taxon>Ascomycota</taxon>
        <taxon>Pezizomycotina</taxon>
        <taxon>Eurotiomycetes</taxon>
        <taxon>Eurotiomycetidae</taxon>
        <taxon>Eurotiales</taxon>
        <taxon>Aspergillaceae</taxon>
        <taxon>Aspergillus</taxon>
        <taxon>Aspergillus subgen. Aspergillus</taxon>
    </lineage>
</organism>
<dbReference type="EMBL" id="JXNT01000001">
    <property type="protein sequence ID" value="ODM23075.1"/>
    <property type="molecule type" value="Genomic_DNA"/>
</dbReference>
<evidence type="ECO:0000313" key="2">
    <source>
        <dbReference type="EMBL" id="ODM23075.1"/>
    </source>
</evidence>
<evidence type="ECO:0000313" key="3">
    <source>
        <dbReference type="Proteomes" id="UP000094569"/>
    </source>
</evidence>
<dbReference type="AlphaFoldDB" id="A0A1E3BQ45"/>
<protein>
    <submittedName>
        <fullName evidence="2">Uncharacterized protein</fullName>
    </submittedName>
</protein>
<dbReference type="VEuPathDB" id="FungiDB:SI65_00664"/>
<dbReference type="OrthoDB" id="4475042at2759"/>
<evidence type="ECO:0000256" key="1">
    <source>
        <dbReference type="SAM" id="MobiDB-lite"/>
    </source>
</evidence>
<dbReference type="Proteomes" id="UP000094569">
    <property type="component" value="Unassembled WGS sequence"/>
</dbReference>